<proteinExistence type="predicted"/>
<protein>
    <recommendedName>
        <fullName evidence="4">B box-type domain-containing protein</fullName>
    </recommendedName>
</protein>
<feature type="non-terminal residue" evidence="2">
    <location>
        <position position="478"/>
    </location>
</feature>
<dbReference type="SUPFAM" id="SSF57845">
    <property type="entry name" value="B-box zinc-binding domain"/>
    <property type="match status" value="1"/>
</dbReference>
<dbReference type="AlphaFoldDB" id="A0AAV5WI99"/>
<evidence type="ECO:0008006" key="4">
    <source>
        <dbReference type="Google" id="ProtNLM"/>
    </source>
</evidence>
<name>A0AAV5WI99_9BILA</name>
<dbReference type="Proteomes" id="UP001432322">
    <property type="component" value="Unassembled WGS sequence"/>
</dbReference>
<organism evidence="2 3">
    <name type="scientific">Pristionchus fissidentatus</name>
    <dbReference type="NCBI Taxonomy" id="1538716"/>
    <lineage>
        <taxon>Eukaryota</taxon>
        <taxon>Metazoa</taxon>
        <taxon>Ecdysozoa</taxon>
        <taxon>Nematoda</taxon>
        <taxon>Chromadorea</taxon>
        <taxon>Rhabditida</taxon>
        <taxon>Rhabditina</taxon>
        <taxon>Diplogasteromorpha</taxon>
        <taxon>Diplogasteroidea</taxon>
        <taxon>Neodiplogasteridae</taxon>
        <taxon>Pristionchus</taxon>
    </lineage>
</organism>
<reference evidence="2" key="1">
    <citation type="submission" date="2023-10" db="EMBL/GenBank/DDBJ databases">
        <title>Genome assembly of Pristionchus species.</title>
        <authorList>
            <person name="Yoshida K."/>
            <person name="Sommer R.J."/>
        </authorList>
    </citation>
    <scope>NUCLEOTIDE SEQUENCE</scope>
    <source>
        <strain evidence="2">RS5133</strain>
    </source>
</reference>
<keyword evidence="3" id="KW-1185">Reference proteome</keyword>
<feature type="non-terminal residue" evidence="2">
    <location>
        <position position="1"/>
    </location>
</feature>
<evidence type="ECO:0000256" key="1">
    <source>
        <dbReference type="SAM" id="MobiDB-lite"/>
    </source>
</evidence>
<dbReference type="EMBL" id="BTSY01000005">
    <property type="protein sequence ID" value="GMT30255.1"/>
    <property type="molecule type" value="Genomic_DNA"/>
</dbReference>
<sequence>QKHPMNRAQLRAQGRADISRCEGCNVVLLIDPANGYPSLAHVLACGHVHCNRCKIENQTPCGKVICVVCRCLAESFFLPTKVDSESSPHIVSDKLKCWVHHGHSIKYTCSCGQFVCLKCTETTHANHFDYAQIREVSQQMRLETINMIAMRRHLQEEKEQLLKKKKVLDDFIDSAKNEITSKFALIIAQAVSRCMDLISQTEAIGMKKHTHIDQRLKTIDDICDKIQMNSKLSDRGNLTSSLSVMQCMKNAAYSMCEPIRDEFEKLRAMPVSLRESSDIVFTLSYPPNILSHIANLGKVIKTNLFDNANESIQEIATVPTSLLSPIHENYKSTVVHHFNGFYKELLAKQQIRVVRADLVGIEKALSLLVVLPSHLICVTTTSSAHESDPAKAPRYRLMSAASRTMDVKSSSTRIIMSKKHEQGEVAVDSAQSHSTREHLRNLASRHGPSSPKRIKVEEEEEEIDGSNHMKDLMSFAED</sequence>
<gene>
    <name evidence="2" type="ORF">PFISCL1PPCAC_21552</name>
</gene>
<accession>A0AAV5WI99</accession>
<comment type="caution">
    <text evidence="2">The sequence shown here is derived from an EMBL/GenBank/DDBJ whole genome shotgun (WGS) entry which is preliminary data.</text>
</comment>
<evidence type="ECO:0000313" key="3">
    <source>
        <dbReference type="Proteomes" id="UP001432322"/>
    </source>
</evidence>
<evidence type="ECO:0000313" key="2">
    <source>
        <dbReference type="EMBL" id="GMT30255.1"/>
    </source>
</evidence>
<feature type="region of interest" description="Disordered" evidence="1">
    <location>
        <begin position="419"/>
        <end position="478"/>
    </location>
</feature>